<dbReference type="GO" id="GO:0033499">
    <property type="term" value="P:galactose catabolic process via UDP-galactose, Leloir pathway"/>
    <property type="evidence" value="ECO:0007669"/>
    <property type="project" value="TreeGrafter"/>
</dbReference>
<dbReference type="EMBL" id="MEWW01000002">
    <property type="protein sequence ID" value="OGC85224.1"/>
    <property type="molecule type" value="Genomic_DNA"/>
</dbReference>
<protein>
    <recommendedName>
        <fullName evidence="6">UDP-glucose 4-epimerase</fullName>
        <ecNumber evidence="5">5.1.3.2</ecNumber>
    </recommendedName>
    <alternativeName>
        <fullName evidence="11">Galactowaldenase</fullName>
    </alternativeName>
    <alternativeName>
        <fullName evidence="10">UDP-galactose 4-epimerase</fullName>
    </alternativeName>
</protein>
<dbReference type="PANTHER" id="PTHR43725">
    <property type="entry name" value="UDP-GLUCOSE 4-EPIMERASE"/>
    <property type="match status" value="1"/>
</dbReference>
<dbReference type="NCBIfam" id="TIGR01179">
    <property type="entry name" value="galE"/>
    <property type="match status" value="1"/>
</dbReference>
<comment type="caution">
    <text evidence="13">The sequence shown here is derived from an EMBL/GenBank/DDBJ whole genome shotgun (WGS) entry which is preliminary data.</text>
</comment>
<dbReference type="InterPro" id="IPR005886">
    <property type="entry name" value="UDP_G4E"/>
</dbReference>
<sequence>MGTILVTGGAGYIGSHVAFALRERGEKVTELDLLINGDIRDRTLVSALLREGEVSAVAHLAACIDVEESVHNPKKYYDNNVHGTQILMEEVKRAGVACFVFSSTAAVYGTPATYPVAEDAPLRPENPYGESKVRAEAILHQMGGDIRYVILRYFNVAGINPKTQYRVRQDTTHLIRRVILSALGRRRVFEVYGTDYPTRDGTAIRDYVHVDDVAEAHIRALRYLRTGNPSAVWNVGYGRGYSVMEVVEMVKKVTGIDFPVEYAPRRPGDVSTVVADPTRLMRLGWQPKHNNLEEIIQSEYEWIRSNLSD</sequence>
<keyword evidence="7" id="KW-0520">NAD</keyword>
<evidence type="ECO:0000256" key="7">
    <source>
        <dbReference type="ARBA" id="ARBA00023027"/>
    </source>
</evidence>
<evidence type="ECO:0000256" key="5">
    <source>
        <dbReference type="ARBA" id="ARBA00013189"/>
    </source>
</evidence>
<dbReference type="Proteomes" id="UP000178091">
    <property type="component" value="Unassembled WGS sequence"/>
</dbReference>
<name>A0A1F4XUA6_9BACT</name>
<feature type="domain" description="NAD-dependent epimerase/dehydratase" evidence="12">
    <location>
        <begin position="4"/>
        <end position="236"/>
    </location>
</feature>
<comment type="similarity">
    <text evidence="4">Belongs to the NAD(P)-dependent epimerase/dehydratase family.</text>
</comment>
<reference evidence="13 14" key="1">
    <citation type="journal article" date="2016" name="Nat. Commun.">
        <title>Thousands of microbial genomes shed light on interconnected biogeochemical processes in an aquifer system.</title>
        <authorList>
            <person name="Anantharaman K."/>
            <person name="Brown C.T."/>
            <person name="Hug L.A."/>
            <person name="Sharon I."/>
            <person name="Castelle C.J."/>
            <person name="Probst A.J."/>
            <person name="Thomas B.C."/>
            <person name="Singh A."/>
            <person name="Wilkins M.J."/>
            <person name="Karaoz U."/>
            <person name="Brodie E.L."/>
            <person name="Williams K.H."/>
            <person name="Hubbard S.S."/>
            <person name="Banfield J.F."/>
        </authorList>
    </citation>
    <scope>NUCLEOTIDE SEQUENCE [LARGE SCALE GENOMIC DNA]</scope>
</reference>
<evidence type="ECO:0000256" key="1">
    <source>
        <dbReference type="ARBA" id="ARBA00000083"/>
    </source>
</evidence>
<organism evidence="13 14">
    <name type="scientific">Candidatus Adlerbacteria bacterium RIFCSPHIGHO2_12_FULL_53_18</name>
    <dbReference type="NCBI Taxonomy" id="1797242"/>
    <lineage>
        <taxon>Bacteria</taxon>
        <taxon>Candidatus Adleribacteriota</taxon>
    </lineage>
</organism>
<evidence type="ECO:0000256" key="6">
    <source>
        <dbReference type="ARBA" id="ARBA00018569"/>
    </source>
</evidence>
<comment type="catalytic activity">
    <reaction evidence="1">
        <text>UDP-alpha-D-glucose = UDP-alpha-D-galactose</text>
        <dbReference type="Rhea" id="RHEA:22168"/>
        <dbReference type="ChEBI" id="CHEBI:58885"/>
        <dbReference type="ChEBI" id="CHEBI:66914"/>
        <dbReference type="EC" id="5.1.3.2"/>
    </reaction>
</comment>
<evidence type="ECO:0000256" key="3">
    <source>
        <dbReference type="ARBA" id="ARBA00004947"/>
    </source>
</evidence>
<evidence type="ECO:0000256" key="2">
    <source>
        <dbReference type="ARBA" id="ARBA00001911"/>
    </source>
</evidence>
<evidence type="ECO:0000256" key="4">
    <source>
        <dbReference type="ARBA" id="ARBA00007637"/>
    </source>
</evidence>
<dbReference type="Gene3D" id="3.40.50.720">
    <property type="entry name" value="NAD(P)-binding Rossmann-like Domain"/>
    <property type="match status" value="1"/>
</dbReference>
<dbReference type="AlphaFoldDB" id="A0A1F4XUA6"/>
<dbReference type="UniPathway" id="UPA00214"/>
<evidence type="ECO:0000256" key="10">
    <source>
        <dbReference type="ARBA" id="ARBA00031367"/>
    </source>
</evidence>
<accession>A0A1F4XUA6</accession>
<evidence type="ECO:0000256" key="11">
    <source>
        <dbReference type="ARBA" id="ARBA00033067"/>
    </source>
</evidence>
<keyword evidence="9" id="KW-0119">Carbohydrate metabolism</keyword>
<comment type="pathway">
    <text evidence="3">Carbohydrate metabolism; galactose metabolism.</text>
</comment>
<proteinExistence type="inferred from homology"/>
<dbReference type="GO" id="GO:0003978">
    <property type="term" value="F:UDP-glucose 4-epimerase activity"/>
    <property type="evidence" value="ECO:0007669"/>
    <property type="project" value="UniProtKB-EC"/>
</dbReference>
<evidence type="ECO:0000313" key="13">
    <source>
        <dbReference type="EMBL" id="OGC85224.1"/>
    </source>
</evidence>
<comment type="cofactor">
    <cofactor evidence="2">
        <name>NAD(+)</name>
        <dbReference type="ChEBI" id="CHEBI:57540"/>
    </cofactor>
</comment>
<gene>
    <name evidence="13" type="ORF">A3F55_01390</name>
</gene>
<evidence type="ECO:0000313" key="14">
    <source>
        <dbReference type="Proteomes" id="UP000178091"/>
    </source>
</evidence>
<evidence type="ECO:0000259" key="12">
    <source>
        <dbReference type="Pfam" id="PF01370"/>
    </source>
</evidence>
<dbReference type="PANTHER" id="PTHR43725:SF53">
    <property type="entry name" value="UDP-ARABINOSE 4-EPIMERASE 1"/>
    <property type="match status" value="1"/>
</dbReference>
<dbReference type="Gene3D" id="3.90.25.10">
    <property type="entry name" value="UDP-galactose 4-epimerase, domain 1"/>
    <property type="match status" value="1"/>
</dbReference>
<dbReference type="EC" id="5.1.3.2" evidence="5"/>
<dbReference type="InterPro" id="IPR001509">
    <property type="entry name" value="Epimerase_deHydtase"/>
</dbReference>
<keyword evidence="8" id="KW-0413">Isomerase</keyword>
<dbReference type="Pfam" id="PF01370">
    <property type="entry name" value="Epimerase"/>
    <property type="match status" value="1"/>
</dbReference>
<dbReference type="InterPro" id="IPR036291">
    <property type="entry name" value="NAD(P)-bd_dom_sf"/>
</dbReference>
<evidence type="ECO:0000256" key="8">
    <source>
        <dbReference type="ARBA" id="ARBA00023235"/>
    </source>
</evidence>
<evidence type="ECO:0000256" key="9">
    <source>
        <dbReference type="ARBA" id="ARBA00023277"/>
    </source>
</evidence>
<dbReference type="SUPFAM" id="SSF51735">
    <property type="entry name" value="NAD(P)-binding Rossmann-fold domains"/>
    <property type="match status" value="1"/>
</dbReference>